<evidence type="ECO:0000313" key="4">
    <source>
        <dbReference type="Proteomes" id="UP001432322"/>
    </source>
</evidence>
<dbReference type="Proteomes" id="UP001432322">
    <property type="component" value="Unassembled WGS sequence"/>
</dbReference>
<dbReference type="EMBL" id="BTSY01000002">
    <property type="protein sequence ID" value="GMT15686.1"/>
    <property type="molecule type" value="Genomic_DNA"/>
</dbReference>
<feature type="non-terminal residue" evidence="2">
    <location>
        <position position="1"/>
    </location>
</feature>
<protein>
    <submittedName>
        <fullName evidence="2">Uncharacterized protein</fullName>
    </submittedName>
</protein>
<evidence type="ECO:0000313" key="3">
    <source>
        <dbReference type="EMBL" id="GMT37404.1"/>
    </source>
</evidence>
<accession>A0AAV5V8J1</accession>
<reference evidence="2" key="1">
    <citation type="submission" date="2023-10" db="EMBL/GenBank/DDBJ databases">
        <title>Genome assembly of Pristionchus species.</title>
        <authorList>
            <person name="Yoshida K."/>
            <person name="Sommer R.J."/>
        </authorList>
    </citation>
    <scope>NUCLEOTIDE SEQUENCE</scope>
    <source>
        <strain evidence="2">RS5133</strain>
    </source>
</reference>
<feature type="region of interest" description="Disordered" evidence="1">
    <location>
        <begin position="1"/>
        <end position="20"/>
    </location>
</feature>
<evidence type="ECO:0000313" key="2">
    <source>
        <dbReference type="EMBL" id="GMT15686.1"/>
    </source>
</evidence>
<comment type="caution">
    <text evidence="2">The sequence shown here is derived from an EMBL/GenBank/DDBJ whole genome shotgun (WGS) entry which is preliminary data.</text>
</comment>
<feature type="compositionally biased region" description="Polar residues" evidence="1">
    <location>
        <begin position="1"/>
        <end position="15"/>
    </location>
</feature>
<gene>
    <name evidence="3" type="ORF">PFISCL1PPCAC_28701</name>
    <name evidence="2" type="ORF">PFISCL1PPCAC_6983</name>
</gene>
<organism evidence="2 4">
    <name type="scientific">Pristionchus fissidentatus</name>
    <dbReference type="NCBI Taxonomy" id="1538716"/>
    <lineage>
        <taxon>Eukaryota</taxon>
        <taxon>Metazoa</taxon>
        <taxon>Ecdysozoa</taxon>
        <taxon>Nematoda</taxon>
        <taxon>Chromadorea</taxon>
        <taxon>Rhabditida</taxon>
        <taxon>Rhabditina</taxon>
        <taxon>Diplogasteromorpha</taxon>
        <taxon>Diplogasteroidea</taxon>
        <taxon>Neodiplogasteridae</taxon>
        <taxon>Pristionchus</taxon>
    </lineage>
</organism>
<proteinExistence type="predicted"/>
<dbReference type="AlphaFoldDB" id="A0AAV5V8J1"/>
<evidence type="ECO:0000256" key="1">
    <source>
        <dbReference type="SAM" id="MobiDB-lite"/>
    </source>
</evidence>
<keyword evidence="4" id="KW-1185">Reference proteome</keyword>
<dbReference type="EMBL" id="BTSY01000124">
    <property type="protein sequence ID" value="GMT37404.1"/>
    <property type="molecule type" value="Genomic_DNA"/>
</dbReference>
<sequence length="311" mass="36003">QWRTFGPQNRTSHPKSFNPRDIPMVDGRLIHQPQNHPDGWIHYNPTIQERRLISLLLLTGMQYDQFKVEILAPHSKLLGHLPGFVNSIEQIYKICGALERHMAISQFVPIALQARCIKFALANEKLVRKLFEQVGIHNIDKYKDLTGYALKKYYTIDENLNAHENMQRFRTVYPFAERECIEVGSLAHIALKQAVEYLAEPGWRGVPMFEPLPEQRSMEDSGPSREPALKPLIRRHSMLDIEKLTTKDPAWSFGIGLVKHYLSQEIRGYDTYLDATQKKFRREFRAAVPIKQKKTQKLGDALYYGGYKSAI</sequence>
<feature type="non-terminal residue" evidence="2">
    <location>
        <position position="311"/>
    </location>
</feature>
<name>A0AAV5V8J1_9BILA</name>